<dbReference type="RefSeq" id="WP_258798673.1">
    <property type="nucleotide sequence ID" value="NZ_JANTHX010000007.1"/>
</dbReference>
<accession>A0ABT1ZFX8</accession>
<name>A0ABT1ZFX8_9MICO</name>
<dbReference type="EMBL" id="JANTHX010000007">
    <property type="protein sequence ID" value="MCS0499613.1"/>
    <property type="molecule type" value="Genomic_DNA"/>
</dbReference>
<protein>
    <submittedName>
        <fullName evidence="2">Uncharacterized protein</fullName>
    </submittedName>
</protein>
<dbReference type="Proteomes" id="UP001205337">
    <property type="component" value="Unassembled WGS sequence"/>
</dbReference>
<evidence type="ECO:0000313" key="3">
    <source>
        <dbReference type="Proteomes" id="UP001205337"/>
    </source>
</evidence>
<evidence type="ECO:0000313" key="2">
    <source>
        <dbReference type="EMBL" id="MCS0499613.1"/>
    </source>
</evidence>
<feature type="compositionally biased region" description="Basic residues" evidence="1">
    <location>
        <begin position="138"/>
        <end position="149"/>
    </location>
</feature>
<gene>
    <name evidence="2" type="ORF">NUH29_08635</name>
</gene>
<evidence type="ECO:0000256" key="1">
    <source>
        <dbReference type="SAM" id="MobiDB-lite"/>
    </source>
</evidence>
<proteinExistence type="predicted"/>
<sequence>MIRGVGFPPTAQALWNLGVSTGPLGPVDYTVEVDGPLLILAMWRRREVVLELPIVQVREVTVGEVASGALKRRIEPAILVRISAVSREVVLPIVPVTDTGRSLRWNDPEIWQLASRLAAEVGVPLTGRRGRGPDRSHPGHTHRWNRSRRAASLDA</sequence>
<organism evidence="2 3">
    <name type="scientific">Protaetiibacter mangrovi</name>
    <dbReference type="NCBI Taxonomy" id="2970926"/>
    <lineage>
        <taxon>Bacteria</taxon>
        <taxon>Bacillati</taxon>
        <taxon>Actinomycetota</taxon>
        <taxon>Actinomycetes</taxon>
        <taxon>Micrococcales</taxon>
        <taxon>Microbacteriaceae</taxon>
        <taxon>Protaetiibacter</taxon>
    </lineage>
</organism>
<comment type="caution">
    <text evidence="2">The sequence shown here is derived from an EMBL/GenBank/DDBJ whole genome shotgun (WGS) entry which is preliminary data.</text>
</comment>
<reference evidence="2 3" key="1">
    <citation type="submission" date="2022-08" db="EMBL/GenBank/DDBJ databases">
        <authorList>
            <person name="Li F."/>
        </authorList>
    </citation>
    <scope>NUCLEOTIDE SEQUENCE [LARGE SCALE GENOMIC DNA]</scope>
    <source>
        <strain evidence="2 3">10F1B-8-1</strain>
    </source>
</reference>
<keyword evidence="3" id="KW-1185">Reference proteome</keyword>
<feature type="region of interest" description="Disordered" evidence="1">
    <location>
        <begin position="125"/>
        <end position="155"/>
    </location>
</feature>